<feature type="compositionally biased region" description="Low complexity" evidence="8">
    <location>
        <begin position="56"/>
        <end position="88"/>
    </location>
</feature>
<dbReference type="InterPro" id="IPR013087">
    <property type="entry name" value="Znf_C2H2_type"/>
</dbReference>
<feature type="compositionally biased region" description="Low complexity" evidence="8">
    <location>
        <begin position="301"/>
        <end position="317"/>
    </location>
</feature>
<dbReference type="SUPFAM" id="SSF57667">
    <property type="entry name" value="beta-beta-alpha zinc fingers"/>
    <property type="match status" value="1"/>
</dbReference>
<evidence type="ECO:0000256" key="1">
    <source>
        <dbReference type="ARBA" id="ARBA00004123"/>
    </source>
</evidence>
<comment type="caution">
    <text evidence="10">The sequence shown here is derived from an EMBL/GenBank/DDBJ whole genome shotgun (WGS) entry which is preliminary data.</text>
</comment>
<organism evidence="10 11">
    <name type="scientific">Mycena metata</name>
    <dbReference type="NCBI Taxonomy" id="1033252"/>
    <lineage>
        <taxon>Eukaryota</taxon>
        <taxon>Fungi</taxon>
        <taxon>Dikarya</taxon>
        <taxon>Basidiomycota</taxon>
        <taxon>Agaricomycotina</taxon>
        <taxon>Agaricomycetes</taxon>
        <taxon>Agaricomycetidae</taxon>
        <taxon>Agaricales</taxon>
        <taxon>Marasmiineae</taxon>
        <taxon>Mycenaceae</taxon>
        <taxon>Mycena</taxon>
    </lineage>
</organism>
<feature type="compositionally biased region" description="Basic and acidic residues" evidence="8">
    <location>
        <begin position="233"/>
        <end position="247"/>
    </location>
</feature>
<keyword evidence="3" id="KW-0677">Repeat</keyword>
<evidence type="ECO:0000256" key="5">
    <source>
        <dbReference type="ARBA" id="ARBA00022833"/>
    </source>
</evidence>
<dbReference type="Proteomes" id="UP001215598">
    <property type="component" value="Unassembled WGS sequence"/>
</dbReference>
<keyword evidence="4 7" id="KW-0863">Zinc-finger</keyword>
<evidence type="ECO:0000256" key="6">
    <source>
        <dbReference type="ARBA" id="ARBA00023242"/>
    </source>
</evidence>
<dbReference type="PROSITE" id="PS00028">
    <property type="entry name" value="ZINC_FINGER_C2H2_1"/>
    <property type="match status" value="1"/>
</dbReference>
<dbReference type="GO" id="GO:0005634">
    <property type="term" value="C:nucleus"/>
    <property type="evidence" value="ECO:0007669"/>
    <property type="project" value="UniProtKB-SubCell"/>
</dbReference>
<feature type="region of interest" description="Disordered" evidence="8">
    <location>
        <begin position="211"/>
        <end position="273"/>
    </location>
</feature>
<keyword evidence="11" id="KW-1185">Reference proteome</keyword>
<dbReference type="Pfam" id="PF00096">
    <property type="entry name" value="zf-C2H2"/>
    <property type="match status" value="1"/>
</dbReference>
<keyword evidence="2" id="KW-0479">Metal-binding</keyword>
<evidence type="ECO:0000259" key="9">
    <source>
        <dbReference type="PROSITE" id="PS50157"/>
    </source>
</evidence>
<keyword evidence="6" id="KW-0539">Nucleus</keyword>
<dbReference type="Gene3D" id="3.30.160.60">
    <property type="entry name" value="Classic Zinc Finger"/>
    <property type="match status" value="1"/>
</dbReference>
<sequence>MYSATAFRLLYPAPQSEQSHVEWGTAYPQGEGEDFSQLLSPFPQSPSFSWRSGAGSDVSSIRSASPSPSGYGLSSPHPHSPNPDSFPSRFGGGSPDPPHYGFHLNSGFEPHSPDESPAFRGRLERRGGQHKLPSLQVPGSPLGDLIKFEDLSLGSTEQYYPDYDLFTDQSTYSAEASGSHSAGLSPPLPFQSYDHDPFLHLSDAASIRSTSSLSSNYNPFPHPDDGSSTAGRSRSDSHASHNGDNRRQTRAQRRRDHSPYPVVESSTSPPDATYWPEGFVHLTAAEYLSAHNLPDSTDFIAPSTSSSAADGASSPSASRRDPSAHDASSYRSVATDATVIASKNRRREPTKRGKFICHMCGNDFTAKHNLKNHVNSHNSVKDFGCKDCGQFFGTPHVLKRHRDKCKSIMVKGIAEPPV</sequence>
<evidence type="ECO:0000256" key="2">
    <source>
        <dbReference type="ARBA" id="ARBA00022723"/>
    </source>
</evidence>
<evidence type="ECO:0000313" key="11">
    <source>
        <dbReference type="Proteomes" id="UP001215598"/>
    </source>
</evidence>
<feature type="domain" description="C2H2-type" evidence="9">
    <location>
        <begin position="355"/>
        <end position="382"/>
    </location>
</feature>
<dbReference type="PANTHER" id="PTHR16515:SF49">
    <property type="entry name" value="GASTRULA ZINC FINGER PROTEIN XLCGF49.1-LIKE-RELATED"/>
    <property type="match status" value="1"/>
</dbReference>
<accession>A0AAD7JL02</accession>
<reference evidence="10" key="1">
    <citation type="submission" date="2023-03" db="EMBL/GenBank/DDBJ databases">
        <title>Massive genome expansion in bonnet fungi (Mycena s.s.) driven by repeated elements and novel gene families across ecological guilds.</title>
        <authorList>
            <consortium name="Lawrence Berkeley National Laboratory"/>
            <person name="Harder C.B."/>
            <person name="Miyauchi S."/>
            <person name="Viragh M."/>
            <person name="Kuo A."/>
            <person name="Thoen E."/>
            <person name="Andreopoulos B."/>
            <person name="Lu D."/>
            <person name="Skrede I."/>
            <person name="Drula E."/>
            <person name="Henrissat B."/>
            <person name="Morin E."/>
            <person name="Kohler A."/>
            <person name="Barry K."/>
            <person name="LaButti K."/>
            <person name="Morin E."/>
            <person name="Salamov A."/>
            <person name="Lipzen A."/>
            <person name="Mereny Z."/>
            <person name="Hegedus B."/>
            <person name="Baldrian P."/>
            <person name="Stursova M."/>
            <person name="Weitz H."/>
            <person name="Taylor A."/>
            <person name="Grigoriev I.V."/>
            <person name="Nagy L.G."/>
            <person name="Martin F."/>
            <person name="Kauserud H."/>
        </authorList>
    </citation>
    <scope>NUCLEOTIDE SEQUENCE</scope>
    <source>
        <strain evidence="10">CBHHK182m</strain>
    </source>
</reference>
<dbReference type="GO" id="GO:0008270">
    <property type="term" value="F:zinc ion binding"/>
    <property type="evidence" value="ECO:0007669"/>
    <property type="project" value="UniProtKB-KW"/>
</dbReference>
<dbReference type="GO" id="GO:0010468">
    <property type="term" value="P:regulation of gene expression"/>
    <property type="evidence" value="ECO:0007669"/>
    <property type="project" value="TreeGrafter"/>
</dbReference>
<evidence type="ECO:0000256" key="4">
    <source>
        <dbReference type="ARBA" id="ARBA00022771"/>
    </source>
</evidence>
<feature type="region of interest" description="Disordered" evidence="8">
    <location>
        <begin position="15"/>
        <end position="121"/>
    </location>
</feature>
<proteinExistence type="predicted"/>
<dbReference type="AlphaFoldDB" id="A0AAD7JL02"/>
<dbReference type="PROSITE" id="PS50157">
    <property type="entry name" value="ZINC_FINGER_C2H2_2"/>
    <property type="match status" value="1"/>
</dbReference>
<feature type="compositionally biased region" description="Low complexity" evidence="8">
    <location>
        <begin position="35"/>
        <end position="49"/>
    </location>
</feature>
<name>A0AAD7JL02_9AGAR</name>
<evidence type="ECO:0000313" key="10">
    <source>
        <dbReference type="EMBL" id="KAJ7767123.1"/>
    </source>
</evidence>
<evidence type="ECO:0000256" key="7">
    <source>
        <dbReference type="PROSITE-ProRule" id="PRU00042"/>
    </source>
</evidence>
<dbReference type="InterPro" id="IPR050331">
    <property type="entry name" value="Zinc_finger"/>
</dbReference>
<feature type="region of interest" description="Disordered" evidence="8">
    <location>
        <begin position="301"/>
        <end position="332"/>
    </location>
</feature>
<gene>
    <name evidence="10" type="ORF">B0H16DRAFT_1520929</name>
</gene>
<dbReference type="EMBL" id="JARKIB010000022">
    <property type="protein sequence ID" value="KAJ7767123.1"/>
    <property type="molecule type" value="Genomic_DNA"/>
</dbReference>
<dbReference type="InterPro" id="IPR036236">
    <property type="entry name" value="Znf_C2H2_sf"/>
</dbReference>
<dbReference type="PANTHER" id="PTHR16515">
    <property type="entry name" value="PR DOMAIN ZINC FINGER PROTEIN"/>
    <property type="match status" value="1"/>
</dbReference>
<evidence type="ECO:0000256" key="3">
    <source>
        <dbReference type="ARBA" id="ARBA00022737"/>
    </source>
</evidence>
<evidence type="ECO:0000256" key="8">
    <source>
        <dbReference type="SAM" id="MobiDB-lite"/>
    </source>
</evidence>
<comment type="subcellular location">
    <subcellularLocation>
        <location evidence="1">Nucleus</location>
    </subcellularLocation>
</comment>
<keyword evidence="5" id="KW-0862">Zinc</keyword>
<protein>
    <recommendedName>
        <fullName evidence="9">C2H2-type domain-containing protein</fullName>
    </recommendedName>
</protein>
<dbReference type="SMART" id="SM00355">
    <property type="entry name" value="ZnF_C2H2"/>
    <property type="match status" value="2"/>
</dbReference>